<dbReference type="Proteomes" id="UP000824469">
    <property type="component" value="Unassembled WGS sequence"/>
</dbReference>
<comment type="subcellular location">
    <subcellularLocation>
        <location evidence="1">Membrane</location>
    </subcellularLocation>
</comment>
<evidence type="ECO:0000256" key="10">
    <source>
        <dbReference type="ARBA" id="ARBA00023033"/>
    </source>
</evidence>
<dbReference type="GO" id="GO:0042617">
    <property type="term" value="P:paclitaxel biosynthetic process"/>
    <property type="evidence" value="ECO:0007669"/>
    <property type="project" value="UniProtKB-KW"/>
</dbReference>
<keyword evidence="15" id="KW-1185">Reference proteome</keyword>
<comment type="pathway">
    <text evidence="2">Alkaloid biosynthesis; taxol biosynthesis.</text>
</comment>
<name>A0AA38FIX4_TAXCH</name>
<keyword evidence="12 13" id="KW-0472">Membrane</keyword>
<evidence type="ECO:0000313" key="14">
    <source>
        <dbReference type="EMBL" id="KAH9304913.1"/>
    </source>
</evidence>
<reference evidence="14 15" key="1">
    <citation type="journal article" date="2021" name="Nat. Plants">
        <title>The Taxus genome provides insights into paclitaxel biosynthesis.</title>
        <authorList>
            <person name="Xiong X."/>
            <person name="Gou J."/>
            <person name="Liao Q."/>
            <person name="Li Y."/>
            <person name="Zhou Q."/>
            <person name="Bi G."/>
            <person name="Li C."/>
            <person name="Du R."/>
            <person name="Wang X."/>
            <person name="Sun T."/>
            <person name="Guo L."/>
            <person name="Liang H."/>
            <person name="Lu P."/>
            <person name="Wu Y."/>
            <person name="Zhang Z."/>
            <person name="Ro D.K."/>
            <person name="Shang Y."/>
            <person name="Huang S."/>
            <person name="Yan J."/>
        </authorList>
    </citation>
    <scope>NUCLEOTIDE SEQUENCE [LARGE SCALE GENOMIC DNA]</scope>
    <source>
        <strain evidence="14">Ta-2019</strain>
    </source>
</reference>
<gene>
    <name evidence="14" type="ORF">KI387_009317</name>
</gene>
<evidence type="ECO:0000256" key="5">
    <source>
        <dbReference type="ARBA" id="ARBA00022692"/>
    </source>
</evidence>
<dbReference type="PANTHER" id="PTHR24282:SF228">
    <property type="entry name" value="CYTOKININ HYDROXYLASE"/>
    <property type="match status" value="1"/>
</dbReference>
<dbReference type="GO" id="GO:0016020">
    <property type="term" value="C:membrane"/>
    <property type="evidence" value="ECO:0007669"/>
    <property type="project" value="UniProtKB-SubCell"/>
</dbReference>
<dbReference type="GO" id="GO:0005506">
    <property type="term" value="F:iron ion binding"/>
    <property type="evidence" value="ECO:0007669"/>
    <property type="project" value="InterPro"/>
</dbReference>
<evidence type="ECO:0000256" key="11">
    <source>
        <dbReference type="ARBA" id="ARBA00023059"/>
    </source>
</evidence>
<organism evidence="14 15">
    <name type="scientific">Taxus chinensis</name>
    <name type="common">Chinese yew</name>
    <name type="synonym">Taxus wallichiana var. chinensis</name>
    <dbReference type="NCBI Taxonomy" id="29808"/>
    <lineage>
        <taxon>Eukaryota</taxon>
        <taxon>Viridiplantae</taxon>
        <taxon>Streptophyta</taxon>
        <taxon>Embryophyta</taxon>
        <taxon>Tracheophyta</taxon>
        <taxon>Spermatophyta</taxon>
        <taxon>Pinopsida</taxon>
        <taxon>Pinidae</taxon>
        <taxon>Conifers II</taxon>
        <taxon>Cupressales</taxon>
        <taxon>Taxaceae</taxon>
        <taxon>Taxus</taxon>
    </lineage>
</organism>
<feature type="transmembrane region" description="Helical" evidence="13">
    <location>
        <begin position="12"/>
        <end position="32"/>
    </location>
</feature>
<protein>
    <recommendedName>
        <fullName evidence="16">Cytochrome P450</fullName>
    </recommendedName>
</protein>
<sequence length="379" mass="43731">MDLLKGFVNSVVYMVLVGMCPFFIGFLIKYLWRPWTIYLALKKQGFNGPAPRFMIGNLLEIANMTRQQMLTDMPSINHNIRNRVVPYFVKWSQIYGDNFVIWFGSEPRIVIKDPELIRQILSSKNSGDCGISPMVKKMLSLLFSNALICANGQKWSQQRRIVAPAFHVEKLKASVEIMSACTADLVKEWNEIIGESTKQPCEIELTYFMDRLTANNFMRVELGMHYNKLGNELYEDIRKLKDLMIQNLPYLWLPGSRFIPTPINLEAWKRNRRLERNIKHMIEERKDSESYGVDLLGLMLSEIENVSPDDKNFSYKTKHVIDECKAFLLAGRDTTSGLLSWAILLLSLHHDWQQKAREEAVAVCGNNNPNMDSLAKLNT</sequence>
<dbReference type="Pfam" id="PF00067">
    <property type="entry name" value="p450"/>
    <property type="match status" value="1"/>
</dbReference>
<comment type="similarity">
    <text evidence="3">Belongs to the cytochrome P450 family.</text>
</comment>
<dbReference type="InterPro" id="IPR002401">
    <property type="entry name" value="Cyt_P450_E_grp-I"/>
</dbReference>
<comment type="caution">
    <text evidence="14">The sequence shown here is derived from an EMBL/GenBank/DDBJ whole genome shotgun (WGS) entry which is preliminary data.</text>
</comment>
<evidence type="ECO:0000313" key="15">
    <source>
        <dbReference type="Proteomes" id="UP000824469"/>
    </source>
</evidence>
<dbReference type="InterPro" id="IPR001128">
    <property type="entry name" value="Cyt_P450"/>
</dbReference>
<dbReference type="Gene3D" id="1.10.630.10">
    <property type="entry name" value="Cytochrome P450"/>
    <property type="match status" value="1"/>
</dbReference>
<evidence type="ECO:0000256" key="6">
    <source>
        <dbReference type="ARBA" id="ARBA00022723"/>
    </source>
</evidence>
<dbReference type="PANTHER" id="PTHR24282">
    <property type="entry name" value="CYTOCHROME P450 FAMILY MEMBER"/>
    <property type="match status" value="1"/>
</dbReference>
<evidence type="ECO:0000256" key="1">
    <source>
        <dbReference type="ARBA" id="ARBA00004370"/>
    </source>
</evidence>
<evidence type="ECO:0008006" key="16">
    <source>
        <dbReference type="Google" id="ProtNLM"/>
    </source>
</evidence>
<dbReference type="SUPFAM" id="SSF48264">
    <property type="entry name" value="Cytochrome P450"/>
    <property type="match status" value="1"/>
</dbReference>
<dbReference type="AlphaFoldDB" id="A0AA38FIX4"/>
<keyword evidence="4" id="KW-0349">Heme</keyword>
<proteinExistence type="inferred from homology"/>
<keyword evidence="8" id="KW-0560">Oxidoreductase</keyword>
<dbReference type="GO" id="GO:0020037">
    <property type="term" value="F:heme binding"/>
    <property type="evidence" value="ECO:0007669"/>
    <property type="project" value="InterPro"/>
</dbReference>
<keyword evidence="11" id="KW-0876">Taxol biosynthesis</keyword>
<dbReference type="InterPro" id="IPR050665">
    <property type="entry name" value="Cytochrome_P450_Monooxygen"/>
</dbReference>
<evidence type="ECO:0000256" key="7">
    <source>
        <dbReference type="ARBA" id="ARBA00022989"/>
    </source>
</evidence>
<keyword evidence="10" id="KW-0503">Monooxygenase</keyword>
<evidence type="ECO:0000256" key="8">
    <source>
        <dbReference type="ARBA" id="ARBA00023002"/>
    </source>
</evidence>
<dbReference type="PRINTS" id="PR00463">
    <property type="entry name" value="EP450I"/>
</dbReference>
<keyword evidence="6" id="KW-0479">Metal-binding</keyword>
<keyword evidence="9" id="KW-0408">Iron</keyword>
<keyword evidence="7 13" id="KW-1133">Transmembrane helix</keyword>
<dbReference type="EMBL" id="JAHRHJ020000008">
    <property type="protein sequence ID" value="KAH9304913.1"/>
    <property type="molecule type" value="Genomic_DNA"/>
</dbReference>
<dbReference type="GO" id="GO:0004497">
    <property type="term" value="F:monooxygenase activity"/>
    <property type="evidence" value="ECO:0007669"/>
    <property type="project" value="UniProtKB-KW"/>
</dbReference>
<evidence type="ECO:0000256" key="2">
    <source>
        <dbReference type="ARBA" id="ARBA00005122"/>
    </source>
</evidence>
<keyword evidence="5 13" id="KW-0812">Transmembrane</keyword>
<accession>A0AA38FIX4</accession>
<evidence type="ECO:0000256" key="13">
    <source>
        <dbReference type="SAM" id="Phobius"/>
    </source>
</evidence>
<dbReference type="GO" id="GO:0016705">
    <property type="term" value="F:oxidoreductase activity, acting on paired donors, with incorporation or reduction of molecular oxygen"/>
    <property type="evidence" value="ECO:0007669"/>
    <property type="project" value="InterPro"/>
</dbReference>
<evidence type="ECO:0000256" key="12">
    <source>
        <dbReference type="ARBA" id="ARBA00023136"/>
    </source>
</evidence>
<feature type="non-terminal residue" evidence="14">
    <location>
        <position position="379"/>
    </location>
</feature>
<dbReference type="InterPro" id="IPR036396">
    <property type="entry name" value="Cyt_P450_sf"/>
</dbReference>
<evidence type="ECO:0000256" key="4">
    <source>
        <dbReference type="ARBA" id="ARBA00022617"/>
    </source>
</evidence>
<evidence type="ECO:0000256" key="9">
    <source>
        <dbReference type="ARBA" id="ARBA00023004"/>
    </source>
</evidence>
<evidence type="ECO:0000256" key="3">
    <source>
        <dbReference type="ARBA" id="ARBA00010617"/>
    </source>
</evidence>